<evidence type="ECO:0000256" key="1">
    <source>
        <dbReference type="SAM" id="Phobius"/>
    </source>
</evidence>
<dbReference type="EMBL" id="CP095855">
    <property type="protein sequence ID" value="UPK66649.1"/>
    <property type="molecule type" value="Genomic_DNA"/>
</dbReference>
<dbReference type="Proteomes" id="UP000830198">
    <property type="component" value="Chromosome"/>
</dbReference>
<sequence>MKNKNLKTEALIIAEITGSITSEEREELQELMRTSSEVRALSEHMHRVLDPQISEIRKIRTTSAEKIIELGNAQLHKRGKIRRIAVVSLAAACMVGTLFTVLYYFGQKSKPEALFAKGQSVWLDLNRKVIALNGQGGEIDASGSFAYNGDETLQLAAVVGGNDSIKLIVPWGREYKIKLNDGTLVHMNSGSVLSWKPGFGKGKREVSLRGEAFLEVAENVQMPFIVRLQNEEVVEVLGTSFNVKAYNETGLQVSLFTGNIHVKGKGGSVNLRPGQEAIYDKKEQLQVQPFDSLQVQKWRARVTDLQDAGIADIKKEVIRIYGENVEFDPAITERRTRVAIDRELPAEVFLKQYALVNGLRYSKEQGVHRLSLPDDK</sequence>
<keyword evidence="1" id="KW-0812">Transmembrane</keyword>
<evidence type="ECO:0000259" key="2">
    <source>
        <dbReference type="Pfam" id="PF04773"/>
    </source>
</evidence>
<gene>
    <name evidence="3" type="ORF">MYF79_17055</name>
</gene>
<accession>A0ABY4HSB9</accession>
<organism evidence="3 4">
    <name type="scientific">Chitinophaga filiformis</name>
    <name type="common">Myxococcus filiformis</name>
    <name type="synonym">Flexibacter filiformis</name>
    <dbReference type="NCBI Taxonomy" id="104663"/>
    <lineage>
        <taxon>Bacteria</taxon>
        <taxon>Pseudomonadati</taxon>
        <taxon>Bacteroidota</taxon>
        <taxon>Chitinophagia</taxon>
        <taxon>Chitinophagales</taxon>
        <taxon>Chitinophagaceae</taxon>
        <taxon>Chitinophaga</taxon>
    </lineage>
</organism>
<dbReference type="InterPro" id="IPR006860">
    <property type="entry name" value="FecR"/>
</dbReference>
<keyword evidence="4" id="KW-1185">Reference proteome</keyword>
<keyword evidence="1" id="KW-0472">Membrane</keyword>
<keyword evidence="1" id="KW-1133">Transmembrane helix</keyword>
<protein>
    <submittedName>
        <fullName evidence="3">FecR domain-containing protein</fullName>
    </submittedName>
</protein>
<dbReference type="PIRSF" id="PIRSF018266">
    <property type="entry name" value="FecR"/>
    <property type="match status" value="1"/>
</dbReference>
<dbReference type="Pfam" id="PF04773">
    <property type="entry name" value="FecR"/>
    <property type="match status" value="1"/>
</dbReference>
<feature type="domain" description="FecR protein" evidence="2">
    <location>
        <begin position="174"/>
        <end position="260"/>
    </location>
</feature>
<evidence type="ECO:0000313" key="3">
    <source>
        <dbReference type="EMBL" id="UPK66649.1"/>
    </source>
</evidence>
<dbReference type="PANTHER" id="PTHR30273:SF2">
    <property type="entry name" value="PROTEIN FECR"/>
    <property type="match status" value="1"/>
</dbReference>
<feature type="transmembrane region" description="Helical" evidence="1">
    <location>
        <begin position="84"/>
        <end position="105"/>
    </location>
</feature>
<name>A0ABY4HSB9_CHIFI</name>
<evidence type="ECO:0000313" key="4">
    <source>
        <dbReference type="Proteomes" id="UP000830198"/>
    </source>
</evidence>
<dbReference type="Gene3D" id="2.60.120.1440">
    <property type="match status" value="1"/>
</dbReference>
<proteinExistence type="predicted"/>
<dbReference type="PANTHER" id="PTHR30273">
    <property type="entry name" value="PERIPLASMIC SIGNAL SENSOR AND SIGMA FACTOR ACTIVATOR FECR-RELATED"/>
    <property type="match status" value="1"/>
</dbReference>
<reference evidence="3 4" key="1">
    <citation type="submission" date="2022-04" db="EMBL/GenBank/DDBJ databases">
        <title>The arsenic-methylating capacity of Chitinophaga filiformis YT5 during chitin decomposition.</title>
        <authorList>
            <person name="Chen G."/>
            <person name="Liang Y."/>
        </authorList>
    </citation>
    <scope>NUCLEOTIDE SEQUENCE [LARGE SCALE GENOMIC DNA]</scope>
    <source>
        <strain evidence="3 4">YT5</strain>
    </source>
</reference>
<dbReference type="RefSeq" id="WP_247808859.1">
    <property type="nucleotide sequence ID" value="NZ_CP095855.1"/>
</dbReference>
<dbReference type="InterPro" id="IPR012373">
    <property type="entry name" value="Ferrdict_sens_TM"/>
</dbReference>